<dbReference type="PROSITE" id="PS50108">
    <property type="entry name" value="CRIB"/>
    <property type="match status" value="1"/>
</dbReference>
<organism evidence="4 5">
    <name type="scientific">Trifolium pratense</name>
    <name type="common">Red clover</name>
    <dbReference type="NCBI Taxonomy" id="57577"/>
    <lineage>
        <taxon>Eukaryota</taxon>
        <taxon>Viridiplantae</taxon>
        <taxon>Streptophyta</taxon>
        <taxon>Embryophyta</taxon>
        <taxon>Tracheophyta</taxon>
        <taxon>Spermatophyta</taxon>
        <taxon>Magnoliopsida</taxon>
        <taxon>eudicotyledons</taxon>
        <taxon>Gunneridae</taxon>
        <taxon>Pentapetalae</taxon>
        <taxon>rosids</taxon>
        <taxon>fabids</taxon>
        <taxon>Fabales</taxon>
        <taxon>Fabaceae</taxon>
        <taxon>Papilionoideae</taxon>
        <taxon>50 kb inversion clade</taxon>
        <taxon>NPAAA clade</taxon>
        <taxon>Hologalegina</taxon>
        <taxon>IRL clade</taxon>
        <taxon>Trifolieae</taxon>
        <taxon>Trifolium</taxon>
    </lineage>
</organism>
<dbReference type="SMART" id="SM00324">
    <property type="entry name" value="RhoGAP"/>
    <property type="match status" value="1"/>
</dbReference>
<dbReference type="InterPro" id="IPR000095">
    <property type="entry name" value="CRIB_dom"/>
</dbReference>
<dbReference type="STRING" id="57577.A0A2K3N1T6"/>
<dbReference type="CDD" id="cd00159">
    <property type="entry name" value="RhoGAP"/>
    <property type="match status" value="1"/>
</dbReference>
<feature type="domain" description="Rho-GAP" evidence="3">
    <location>
        <begin position="144"/>
        <end position="321"/>
    </location>
</feature>
<dbReference type="Proteomes" id="UP000236291">
    <property type="component" value="Unassembled WGS sequence"/>
</dbReference>
<dbReference type="PROSITE" id="PS50238">
    <property type="entry name" value="RHOGAP"/>
    <property type="match status" value="1"/>
</dbReference>
<reference evidence="4 5" key="2">
    <citation type="journal article" date="2017" name="Front. Plant Sci.">
        <title>Gene Classification and Mining of Molecular Markers Useful in Red Clover (Trifolium pratense) Breeding.</title>
        <authorList>
            <person name="Istvanek J."/>
            <person name="Dluhosova J."/>
            <person name="Dluhos P."/>
            <person name="Patkova L."/>
            <person name="Nedelnik J."/>
            <person name="Repkova J."/>
        </authorList>
    </citation>
    <scope>NUCLEOTIDE SEQUENCE [LARGE SCALE GENOMIC DNA]</scope>
    <source>
        <strain evidence="5">cv. Tatra</strain>
        <tissue evidence="4">Young leaves</tissue>
    </source>
</reference>
<name>A0A2K3N1T6_TRIPR</name>
<comment type="caution">
    <text evidence="4">The sequence shown here is derived from an EMBL/GenBank/DDBJ whole genome shotgun (WGS) entry which is preliminary data.</text>
</comment>
<dbReference type="InterPro" id="IPR044785">
    <property type="entry name" value="RopGAP1-5"/>
</dbReference>
<dbReference type="Gene3D" id="3.90.810.10">
    <property type="entry name" value="CRIB domain"/>
    <property type="match status" value="1"/>
</dbReference>
<evidence type="ECO:0000256" key="1">
    <source>
        <dbReference type="ARBA" id="ARBA00022468"/>
    </source>
</evidence>
<dbReference type="InterPro" id="IPR008936">
    <property type="entry name" value="Rho_GTPase_activation_prot"/>
</dbReference>
<accession>A0A2K3N1T6</accession>
<dbReference type="Pfam" id="PF00786">
    <property type="entry name" value="PBD"/>
    <property type="match status" value="1"/>
</dbReference>
<evidence type="ECO:0000313" key="5">
    <source>
        <dbReference type="Proteomes" id="UP000236291"/>
    </source>
</evidence>
<dbReference type="InterPro" id="IPR036936">
    <property type="entry name" value="CRIB_dom_sf"/>
</dbReference>
<dbReference type="EMBL" id="ASHM01015066">
    <property type="protein sequence ID" value="PNX96982.1"/>
    <property type="molecule type" value="Genomic_DNA"/>
</dbReference>
<dbReference type="GO" id="GO:0005096">
    <property type="term" value="F:GTPase activator activity"/>
    <property type="evidence" value="ECO:0007669"/>
    <property type="project" value="UniProtKB-KW"/>
</dbReference>
<dbReference type="Gene3D" id="1.10.555.10">
    <property type="entry name" value="Rho GTPase activation protein"/>
    <property type="match status" value="1"/>
</dbReference>
<reference evidence="4 5" key="1">
    <citation type="journal article" date="2014" name="Am. J. Bot.">
        <title>Genome assembly and annotation for red clover (Trifolium pratense; Fabaceae).</title>
        <authorList>
            <person name="Istvanek J."/>
            <person name="Jaros M."/>
            <person name="Krenek A."/>
            <person name="Repkova J."/>
        </authorList>
    </citation>
    <scope>NUCLEOTIDE SEQUENCE [LARGE SCALE GENOMIC DNA]</scope>
    <source>
        <strain evidence="5">cv. Tatra</strain>
        <tissue evidence="4">Young leaves</tissue>
    </source>
</reference>
<dbReference type="SUPFAM" id="SSF48350">
    <property type="entry name" value="GTPase activation domain, GAP"/>
    <property type="match status" value="1"/>
</dbReference>
<dbReference type="CDD" id="cd00132">
    <property type="entry name" value="CRIB"/>
    <property type="match status" value="1"/>
</dbReference>
<feature type="domain" description="CRIB" evidence="2">
    <location>
        <begin position="78"/>
        <end position="91"/>
    </location>
</feature>
<keyword evidence="1" id="KW-0343">GTPase activation</keyword>
<dbReference type="InterPro" id="IPR000198">
    <property type="entry name" value="RhoGAP_dom"/>
</dbReference>
<dbReference type="GO" id="GO:0007165">
    <property type="term" value="P:signal transduction"/>
    <property type="evidence" value="ECO:0007669"/>
    <property type="project" value="InterPro"/>
</dbReference>
<dbReference type="AlphaFoldDB" id="A0A2K3N1T6"/>
<proteinExistence type="predicted"/>
<dbReference type="PANTHER" id="PTHR23177">
    <property type="entry name" value="MKIAA1688 PROTEIN"/>
    <property type="match status" value="1"/>
</dbReference>
<protein>
    <submittedName>
        <fullName evidence="4">Rho GTPase-activating protein 24-like</fullName>
    </submittedName>
</protein>
<evidence type="ECO:0000313" key="4">
    <source>
        <dbReference type="EMBL" id="PNX96982.1"/>
    </source>
</evidence>
<evidence type="ECO:0000259" key="3">
    <source>
        <dbReference type="PROSITE" id="PS50238"/>
    </source>
</evidence>
<dbReference type="PANTHER" id="PTHR23177:SF73">
    <property type="entry name" value="PAK-BOX_P21-RHO-BINDING DOMAIN RHO GTPASE ACTIVATING PROTEIN"/>
    <property type="match status" value="1"/>
</dbReference>
<dbReference type="SMART" id="SM00285">
    <property type="entry name" value="PBD"/>
    <property type="match status" value="1"/>
</dbReference>
<sequence>MAEVLHQEQSPSSSSSSSFSSLAVAVNNSFSMVTDCEAEEMNVTQREKTAQELSLLAILVTLFRKTFISCSTDVAMEIGHPTNVRHVAHVTFDRFNGFLGLPLEFVPQVPTTPPSASPTGHEPETFESRFNCLVGESGATVFGVSTESMKLSYDTRGNIVPTILLLMQEHLYAQGGLQAEGIFRINADNRQEENVRDQLNKGVVPQNIDVHCLAGLIKAWFRELPRGVLDSLSPDQIMQCQTEEDCAELSNQLPHTEASLLDWTINLMADVVQEEHLNKMNARNIAMVFAPNMTQMADPLTALMYAVQVINFLKTLVSRTLRARKMLQDDNSLLKSCQQDVDGTENEVLINEAI</sequence>
<dbReference type="Pfam" id="PF00620">
    <property type="entry name" value="RhoGAP"/>
    <property type="match status" value="1"/>
</dbReference>
<gene>
    <name evidence="4" type="ORF">L195_g020200</name>
</gene>
<dbReference type="FunFam" id="1.10.555.10:FF:000046">
    <property type="entry name" value="Rho GTPase-activating protein 5"/>
    <property type="match status" value="1"/>
</dbReference>
<evidence type="ECO:0000259" key="2">
    <source>
        <dbReference type="PROSITE" id="PS50108"/>
    </source>
</evidence>